<protein>
    <recommendedName>
        <fullName evidence="2">Periplasmic copper-binding protein NosD beta helix domain-containing protein</fullName>
    </recommendedName>
</protein>
<sequence length="1007" mass="110158">MRASEWIPHNLSFHVPWNTGVEVPMSASGYPLEIPYDPDGDGPIEPQVVKTIFYEGLNGHYPAGMYTLMFEGTGALRLRTGSAVHDFDQAGQYPVEVIPGDSGIILQISRSDRNDPIREIRFIMPGHAETYETQPFYPPFLERLSRFEVVRYMNAKRINYFTCDDPLVSPRSAACTASWANRVQPGTVSQVTQRGLAWEHLIDISNAADAEPWLTVPHPADDDYIRGLAELVKARLAPHHRVYLEYSNEVWNGQFNAFYYVQNVGLQQGLDTVAWSAGRAYTVKRSIEIFEIFMDVFGEEADRIVKIIPSQAATAWMSDWMMNNTLDPQLNPNALEIDAVAIAGYFSPSAAEFEAMQQQTEAYTVDDVLDMVQRNVDAEPALIATHKAVADEYGVQLFAYEGGQHIVGSGAATGNQALTDLFVAANRHLHMYGLYQQYLQNWYDAGGALFMPFDFTSTPGKFGSWGHLEWQDQPVDEAYKYRALIDFIDCDYPALLPVAFEPETPPSADTDGPTDEAPGHGDGNESESESESGDDPSSAAEPPTDVPAPAAIELQACAVLDQRGASYRLTQDVQAAGTCFVIAAHDVRLDGQGHTITGDGQGVGVGSQSEYEGIEIRNLVLRQFRWGIDASGLSESNISQNIIRTTAADESHGIILSMAHHNTIALNAIETFGDNAYGLYVETAQANRIEQNVITTAGQMKAHGLRLAIDAEANEIVQNTIETTGGNAAGIELAGVSHNTVIGNQIRTRNTYGIHLHGARHTVVEANEVEGGVELRGASANTLQHNRIVGNQDGATTLYLFAQSHHNTIARNTIRAIGDATSGIYLREADHNALVGNEIETTGDYTGYGIWFRSGVGNTATEDWIRTTGTSGSIDVLVGDSEVVLTDLDFDKAELGLDWAATGSARLRWVVEVSVADAVMGNVQGATVQVLDTAGQVLHESLTDREGRTTFVLTEFVKRFDETNYLTFAHMEAMGPYTVRATQGLTQQEVILDLAQTGSTELELWLE</sequence>
<dbReference type="InterPro" id="IPR011050">
    <property type="entry name" value="Pectin_lyase_fold/virulence"/>
</dbReference>
<dbReference type="SMART" id="SM00710">
    <property type="entry name" value="PbH1"/>
    <property type="match status" value="7"/>
</dbReference>
<feature type="domain" description="Periplasmic copper-binding protein NosD beta helix" evidence="2">
    <location>
        <begin position="580"/>
        <end position="721"/>
    </location>
</feature>
<dbReference type="Proteomes" id="UP000019141">
    <property type="component" value="Unassembled WGS sequence"/>
</dbReference>
<dbReference type="EMBL" id="AZHW01001051">
    <property type="protein sequence ID" value="ETW94539.1"/>
    <property type="molecule type" value="Genomic_DNA"/>
</dbReference>
<proteinExistence type="predicted"/>
<dbReference type="AlphaFoldDB" id="W4L9F4"/>
<evidence type="ECO:0000313" key="3">
    <source>
        <dbReference type="EMBL" id="ETW94539.1"/>
    </source>
</evidence>
<dbReference type="InterPro" id="IPR007742">
    <property type="entry name" value="NosD_dom"/>
</dbReference>
<dbReference type="Pfam" id="PF05048">
    <property type="entry name" value="NosD"/>
    <property type="match status" value="2"/>
</dbReference>
<feature type="domain" description="Periplasmic copper-binding protein NosD beta helix" evidence="2">
    <location>
        <begin position="725"/>
        <end position="858"/>
    </location>
</feature>
<dbReference type="HOGENOM" id="CLU_298396_0_0_7"/>
<evidence type="ECO:0000259" key="2">
    <source>
        <dbReference type="Pfam" id="PF05048"/>
    </source>
</evidence>
<evidence type="ECO:0000256" key="1">
    <source>
        <dbReference type="SAM" id="MobiDB-lite"/>
    </source>
</evidence>
<feature type="compositionally biased region" description="Acidic residues" evidence="1">
    <location>
        <begin position="524"/>
        <end position="534"/>
    </location>
</feature>
<name>W4L9F4_ENTF1</name>
<comment type="caution">
    <text evidence="3">The sequence shown here is derived from an EMBL/GenBank/DDBJ whole genome shotgun (WGS) entry which is preliminary data.</text>
</comment>
<dbReference type="InterPro" id="IPR012334">
    <property type="entry name" value="Pectin_lyas_fold"/>
</dbReference>
<dbReference type="SUPFAM" id="SSF51126">
    <property type="entry name" value="Pectin lyase-like"/>
    <property type="match status" value="2"/>
</dbReference>
<keyword evidence="4" id="KW-1185">Reference proteome</keyword>
<organism evidence="3 4">
    <name type="scientific">Entotheonella factor</name>
    <dbReference type="NCBI Taxonomy" id="1429438"/>
    <lineage>
        <taxon>Bacteria</taxon>
        <taxon>Pseudomonadati</taxon>
        <taxon>Nitrospinota/Tectimicrobiota group</taxon>
        <taxon>Candidatus Tectimicrobiota</taxon>
        <taxon>Candidatus Entotheonellia</taxon>
        <taxon>Candidatus Entotheonellales</taxon>
        <taxon>Candidatus Entotheonellaceae</taxon>
        <taxon>Candidatus Entotheonella</taxon>
    </lineage>
</organism>
<feature type="region of interest" description="Disordered" evidence="1">
    <location>
        <begin position="499"/>
        <end position="546"/>
    </location>
</feature>
<dbReference type="InterPro" id="IPR006626">
    <property type="entry name" value="PbH1"/>
</dbReference>
<dbReference type="Gene3D" id="2.160.20.10">
    <property type="entry name" value="Single-stranded right-handed beta-helix, Pectin lyase-like"/>
    <property type="match status" value="2"/>
</dbReference>
<evidence type="ECO:0000313" key="4">
    <source>
        <dbReference type="Proteomes" id="UP000019141"/>
    </source>
</evidence>
<gene>
    <name evidence="3" type="ORF">ETSY1_34420</name>
</gene>
<reference evidence="3 4" key="1">
    <citation type="journal article" date="2014" name="Nature">
        <title>An environmental bacterial taxon with a large and distinct metabolic repertoire.</title>
        <authorList>
            <person name="Wilson M.C."/>
            <person name="Mori T."/>
            <person name="Ruckert C."/>
            <person name="Uria A.R."/>
            <person name="Helf M.J."/>
            <person name="Takada K."/>
            <person name="Gernert C."/>
            <person name="Steffens U.A."/>
            <person name="Heycke N."/>
            <person name="Schmitt S."/>
            <person name="Rinke C."/>
            <person name="Helfrich E.J."/>
            <person name="Brachmann A.O."/>
            <person name="Gurgui C."/>
            <person name="Wakimoto T."/>
            <person name="Kracht M."/>
            <person name="Crusemann M."/>
            <person name="Hentschel U."/>
            <person name="Abe I."/>
            <person name="Matsunaga S."/>
            <person name="Kalinowski J."/>
            <person name="Takeyama H."/>
            <person name="Piel J."/>
        </authorList>
    </citation>
    <scope>NUCLEOTIDE SEQUENCE [LARGE SCALE GENOMIC DNA]</scope>
    <source>
        <strain evidence="4">TSY1</strain>
    </source>
</reference>
<accession>W4L9F4</accession>